<dbReference type="AlphaFoldDB" id="A0A060T3W5"/>
<dbReference type="InterPro" id="IPR036291">
    <property type="entry name" value="NAD(P)-bd_dom_sf"/>
</dbReference>
<dbReference type="PhylomeDB" id="A0A060T3W5"/>
<dbReference type="InterPro" id="IPR003462">
    <property type="entry name" value="ODC_Mu_crystall"/>
</dbReference>
<proteinExistence type="predicted"/>
<dbReference type="Gene3D" id="3.30.1780.10">
    <property type="entry name" value="ornithine cyclodeaminase, domain 1"/>
    <property type="match status" value="1"/>
</dbReference>
<name>A0A060T3W5_BLAAD</name>
<sequence length="345" mass="38244">MLLVKEKDVAKIFRDLTPEQSSRLLTALTDSLATYSGENKLKDNERLLHQPLRSAIVTKHNDTTLFMPSSDTTNTGIKVVTLPAKGGAVGVINLFSPEGNLVGLVAATEVTAFRTALTSMILFKLASHINRRRVVIFGSGRQAEWHIRLSLLLLPAGEIESFTVVNRGRKRLDSLEEEVLSSLRKDHPNVSFKLLAKEDSPDYDQQLQSEVDASDAIFGCTPSTEPLFPFSYFKEQKKRYISLIGSYKPHMKEIDTDTLLSGGGTIFVDTKKGTLEESGEFADANIKEDQLVEIGELFPNPEKFDLTKYPTVVFKCVGMGIMDLVMGRQLLKIASEEGLGTSVEW</sequence>
<accession>A0A060T3W5</accession>
<dbReference type="GO" id="GO:0005737">
    <property type="term" value="C:cytoplasm"/>
    <property type="evidence" value="ECO:0007669"/>
    <property type="project" value="TreeGrafter"/>
</dbReference>
<reference evidence="1" key="1">
    <citation type="submission" date="2014-02" db="EMBL/GenBank/DDBJ databases">
        <authorList>
            <person name="Genoscope - CEA"/>
        </authorList>
    </citation>
    <scope>NUCLEOTIDE SEQUENCE</scope>
    <source>
        <strain evidence="1">LS3</strain>
    </source>
</reference>
<reference evidence="1" key="2">
    <citation type="submission" date="2014-06" db="EMBL/GenBank/DDBJ databases">
        <title>The complete genome of Blastobotrys (Arxula) adeninivorans LS3 - a yeast of biotechnological interest.</title>
        <authorList>
            <person name="Kunze G."/>
            <person name="Gaillardin C."/>
            <person name="Czernicka M."/>
            <person name="Durrens P."/>
            <person name="Martin T."/>
            <person name="Boer E."/>
            <person name="Gabaldon T."/>
            <person name="Cruz J."/>
            <person name="Talla E."/>
            <person name="Marck C."/>
            <person name="Goffeau A."/>
            <person name="Barbe V."/>
            <person name="Baret P."/>
            <person name="Baronian K."/>
            <person name="Beier S."/>
            <person name="Bleykasten C."/>
            <person name="Bode R."/>
            <person name="Casaregola S."/>
            <person name="Despons L."/>
            <person name="Fairhead C."/>
            <person name="Giersberg M."/>
            <person name="Gierski P."/>
            <person name="Hahnel U."/>
            <person name="Hartmann A."/>
            <person name="Jankowska D."/>
            <person name="Jubin C."/>
            <person name="Jung P."/>
            <person name="Lafontaine I."/>
            <person name="Leh-Louis V."/>
            <person name="Lemaire M."/>
            <person name="Marcet-Houben M."/>
            <person name="Mascher M."/>
            <person name="Morel G."/>
            <person name="Richard G.-F."/>
            <person name="Riechen J."/>
            <person name="Sacerdot C."/>
            <person name="Sarkar A."/>
            <person name="Savel G."/>
            <person name="Schacherer J."/>
            <person name="Sherman D."/>
            <person name="Straub M.-L."/>
            <person name="Stein N."/>
            <person name="Thierry A."/>
            <person name="Trautwein-Schult A."/>
            <person name="Westhof E."/>
            <person name="Worch S."/>
            <person name="Dujon B."/>
            <person name="Souciet J.-L."/>
            <person name="Wincker P."/>
            <person name="Scholz U."/>
            <person name="Neuveglise N."/>
        </authorList>
    </citation>
    <scope>NUCLEOTIDE SEQUENCE</scope>
    <source>
        <strain evidence="1">LS3</strain>
    </source>
</reference>
<dbReference type="SUPFAM" id="SSF51735">
    <property type="entry name" value="NAD(P)-binding Rossmann-fold domains"/>
    <property type="match status" value="1"/>
</dbReference>
<dbReference type="Pfam" id="PF02423">
    <property type="entry name" value="OCD_Mu_crystall"/>
    <property type="match status" value="1"/>
</dbReference>
<dbReference type="PANTHER" id="PTHR13812">
    <property type="entry name" value="KETIMINE REDUCTASE MU-CRYSTALLIN"/>
    <property type="match status" value="1"/>
</dbReference>
<dbReference type="EMBL" id="HG937691">
    <property type="protein sequence ID" value="CDP33876.1"/>
    <property type="molecule type" value="Genomic_DNA"/>
</dbReference>
<dbReference type="Gene3D" id="3.40.50.720">
    <property type="entry name" value="NAD(P)-binding Rossmann-like Domain"/>
    <property type="match status" value="1"/>
</dbReference>
<protein>
    <submittedName>
        <fullName evidence="1">ARAD1A19492p</fullName>
    </submittedName>
</protein>
<evidence type="ECO:0000313" key="1">
    <source>
        <dbReference type="EMBL" id="CDP33876.1"/>
    </source>
</evidence>
<organism evidence="1">
    <name type="scientific">Blastobotrys adeninivorans</name>
    <name type="common">Yeast</name>
    <name type="synonym">Arxula adeninivorans</name>
    <dbReference type="NCBI Taxonomy" id="409370"/>
    <lineage>
        <taxon>Eukaryota</taxon>
        <taxon>Fungi</taxon>
        <taxon>Dikarya</taxon>
        <taxon>Ascomycota</taxon>
        <taxon>Saccharomycotina</taxon>
        <taxon>Dipodascomycetes</taxon>
        <taxon>Dipodascales</taxon>
        <taxon>Trichomonascaceae</taxon>
        <taxon>Blastobotrys</taxon>
    </lineage>
</organism>
<dbReference type="PANTHER" id="PTHR13812:SF23">
    <property type="entry name" value="PRNX PROTEIN"/>
    <property type="match status" value="1"/>
</dbReference>
<gene>
    <name evidence="1" type="ORF">GNLVRS02_ARAD1A19492g</name>
</gene>
<dbReference type="InterPro" id="IPR023401">
    <property type="entry name" value="ODC_N"/>
</dbReference>